<dbReference type="GO" id="GO:0048608">
    <property type="term" value="P:reproductive structure development"/>
    <property type="evidence" value="ECO:0007669"/>
    <property type="project" value="UniProtKB-ARBA"/>
</dbReference>
<dbReference type="GO" id="GO:0012511">
    <property type="term" value="C:monolayer-surrounded lipid storage body"/>
    <property type="evidence" value="ECO:0007669"/>
    <property type="project" value="InterPro"/>
</dbReference>
<evidence type="ECO:0000256" key="4">
    <source>
        <dbReference type="ARBA" id="ARBA00010858"/>
    </source>
</evidence>
<evidence type="ECO:0000256" key="2">
    <source>
        <dbReference type="ARBA" id="ARBA00004141"/>
    </source>
</evidence>
<organism evidence="9 10">
    <name type="scientific">Lupinus albus</name>
    <name type="common">White lupine</name>
    <name type="synonym">Lupinus termis</name>
    <dbReference type="NCBI Taxonomy" id="3870"/>
    <lineage>
        <taxon>Eukaryota</taxon>
        <taxon>Viridiplantae</taxon>
        <taxon>Streptophyta</taxon>
        <taxon>Embryophyta</taxon>
        <taxon>Tracheophyta</taxon>
        <taxon>Spermatophyta</taxon>
        <taxon>Magnoliopsida</taxon>
        <taxon>eudicotyledons</taxon>
        <taxon>Gunneridae</taxon>
        <taxon>Pentapetalae</taxon>
        <taxon>rosids</taxon>
        <taxon>fabids</taxon>
        <taxon>Fabales</taxon>
        <taxon>Fabaceae</taxon>
        <taxon>Papilionoideae</taxon>
        <taxon>50 kb inversion clade</taxon>
        <taxon>genistoids sensu lato</taxon>
        <taxon>core genistoids</taxon>
        <taxon>Genisteae</taxon>
        <taxon>Lupinus</taxon>
    </lineage>
</organism>
<dbReference type="EMBL" id="WOCE01000004">
    <property type="protein sequence ID" value="KAE9614694.1"/>
    <property type="molecule type" value="Genomic_DNA"/>
</dbReference>
<dbReference type="Pfam" id="PF01277">
    <property type="entry name" value="Oleosin"/>
    <property type="match status" value="1"/>
</dbReference>
<sequence length="126" mass="13233">MELSNMTLLSASLSAIVIGGPLVGMMLFSFLASSALVIVCSPLFLLFSPLLLGVGFVLVATLAGFAIAAAMGLIGLSMLGWAAKETTKFGESGYRMRGKEMDYCIDKLSATTGYGIESMHGINRVK</sequence>
<evidence type="ECO:0000256" key="7">
    <source>
        <dbReference type="ARBA" id="ARBA00022989"/>
    </source>
</evidence>
<keyword evidence="8" id="KW-0472">Membrane</keyword>
<dbReference type="AlphaFoldDB" id="A0A6A4QNZ9"/>
<comment type="subcellular location">
    <subcellularLocation>
        <location evidence="3">Lipid droplet</location>
    </subcellularLocation>
    <subcellularLocation>
        <location evidence="2">Membrane</location>
        <topology evidence="2">Multi-pass membrane protein</topology>
    </subcellularLocation>
</comment>
<name>A0A6A4QNZ9_LUPAL</name>
<evidence type="ECO:0000313" key="9">
    <source>
        <dbReference type="EMBL" id="KAE9614694.1"/>
    </source>
</evidence>
<dbReference type="GO" id="GO:0016020">
    <property type="term" value="C:membrane"/>
    <property type="evidence" value="ECO:0007669"/>
    <property type="project" value="UniProtKB-SubCell"/>
</dbReference>
<dbReference type="OrthoDB" id="1428009at2759"/>
<gene>
    <name evidence="9" type="ORF">Lalb_Chr04g0247431</name>
</gene>
<evidence type="ECO:0000256" key="3">
    <source>
        <dbReference type="ARBA" id="ARBA00004502"/>
    </source>
</evidence>
<comment type="function">
    <text evidence="1">May have a structural role to stabilize the lipid body during desiccation of the seed by preventing coalescence of the oil. Probably interacts with both lipid and phospholipid moieties of lipid bodies. May also provide recognition signals for specific lipase anchorage in lipolysis during seedling growth.</text>
</comment>
<keyword evidence="5" id="KW-0551">Lipid droplet</keyword>
<dbReference type="Proteomes" id="UP000447434">
    <property type="component" value="Chromosome 4"/>
</dbReference>
<dbReference type="GO" id="GO:0019915">
    <property type="term" value="P:lipid storage"/>
    <property type="evidence" value="ECO:0007669"/>
    <property type="project" value="TreeGrafter"/>
</dbReference>
<comment type="caution">
    <text evidence="9">The sequence shown here is derived from an EMBL/GenBank/DDBJ whole genome shotgun (WGS) entry which is preliminary data.</text>
</comment>
<keyword evidence="7" id="KW-1133">Transmembrane helix</keyword>
<keyword evidence="10" id="KW-1185">Reference proteome</keyword>
<evidence type="ECO:0000256" key="5">
    <source>
        <dbReference type="ARBA" id="ARBA00022677"/>
    </source>
</evidence>
<protein>
    <submittedName>
        <fullName evidence="9">Putative oleosin</fullName>
    </submittedName>
</protein>
<dbReference type="InterPro" id="IPR000136">
    <property type="entry name" value="Oleosin"/>
</dbReference>
<comment type="similarity">
    <text evidence="4">Belongs to the oleosin family.</text>
</comment>
<dbReference type="PANTHER" id="PTHR33203:SF37">
    <property type="entry name" value="GLYCINE-RICH PROTEIN _ OLEOSIN"/>
    <property type="match status" value="1"/>
</dbReference>
<dbReference type="PANTHER" id="PTHR33203">
    <property type="entry name" value="OLEOSIN"/>
    <property type="match status" value="1"/>
</dbReference>
<keyword evidence="6" id="KW-0812">Transmembrane</keyword>
<accession>A0A6A4QNZ9</accession>
<evidence type="ECO:0000313" key="10">
    <source>
        <dbReference type="Proteomes" id="UP000447434"/>
    </source>
</evidence>
<reference evidence="10" key="1">
    <citation type="journal article" date="2020" name="Nat. Commun.">
        <title>Genome sequence of the cluster root forming white lupin.</title>
        <authorList>
            <person name="Hufnagel B."/>
            <person name="Marques A."/>
            <person name="Soriano A."/>
            <person name="Marques L."/>
            <person name="Divol F."/>
            <person name="Doumas P."/>
            <person name="Sallet E."/>
            <person name="Mancinotti D."/>
            <person name="Carrere S."/>
            <person name="Marande W."/>
            <person name="Arribat S."/>
            <person name="Keller J."/>
            <person name="Huneau C."/>
            <person name="Blein T."/>
            <person name="Aime D."/>
            <person name="Laguerre M."/>
            <person name="Taylor J."/>
            <person name="Schubert V."/>
            <person name="Nelson M."/>
            <person name="Geu-Flores F."/>
            <person name="Crespi M."/>
            <person name="Gallardo-Guerrero K."/>
            <person name="Delaux P.-M."/>
            <person name="Salse J."/>
            <person name="Berges H."/>
            <person name="Guyot R."/>
            <person name="Gouzy J."/>
            <person name="Peret B."/>
        </authorList>
    </citation>
    <scope>NUCLEOTIDE SEQUENCE [LARGE SCALE GENOMIC DNA]</scope>
    <source>
        <strain evidence="10">cv. Amiga</strain>
    </source>
</reference>
<evidence type="ECO:0000256" key="8">
    <source>
        <dbReference type="ARBA" id="ARBA00023136"/>
    </source>
</evidence>
<proteinExistence type="inferred from homology"/>
<dbReference type="GO" id="GO:0009791">
    <property type="term" value="P:post-embryonic development"/>
    <property type="evidence" value="ECO:0007669"/>
    <property type="project" value="UniProtKB-ARBA"/>
</dbReference>
<evidence type="ECO:0000256" key="6">
    <source>
        <dbReference type="ARBA" id="ARBA00022692"/>
    </source>
</evidence>
<evidence type="ECO:0000256" key="1">
    <source>
        <dbReference type="ARBA" id="ARBA00002582"/>
    </source>
</evidence>